<accession>A0A0L9UAL1</accession>
<dbReference type="AlphaFoldDB" id="A0A0L9UAL1"/>
<reference evidence="2" key="1">
    <citation type="journal article" date="2015" name="Proc. Natl. Acad. Sci. U.S.A.">
        <title>Genome sequencing of adzuki bean (Vigna angularis) provides insight into high starch and low fat accumulation and domestication.</title>
        <authorList>
            <person name="Yang K."/>
            <person name="Tian Z."/>
            <person name="Chen C."/>
            <person name="Luo L."/>
            <person name="Zhao B."/>
            <person name="Wang Z."/>
            <person name="Yu L."/>
            <person name="Li Y."/>
            <person name="Sun Y."/>
            <person name="Li W."/>
            <person name="Chen Y."/>
            <person name="Li Y."/>
            <person name="Zhang Y."/>
            <person name="Ai D."/>
            <person name="Zhao J."/>
            <person name="Shang C."/>
            <person name="Ma Y."/>
            <person name="Wu B."/>
            <person name="Wang M."/>
            <person name="Gao L."/>
            <person name="Sun D."/>
            <person name="Zhang P."/>
            <person name="Guo F."/>
            <person name="Wang W."/>
            <person name="Li Y."/>
            <person name="Wang J."/>
            <person name="Varshney R.K."/>
            <person name="Wang J."/>
            <person name="Ling H.Q."/>
            <person name="Wan P."/>
        </authorList>
    </citation>
    <scope>NUCLEOTIDE SEQUENCE</scope>
    <source>
        <strain evidence="2">cv. Jingnong 6</strain>
    </source>
</reference>
<evidence type="ECO:0000313" key="1">
    <source>
        <dbReference type="EMBL" id="KOM39798.1"/>
    </source>
</evidence>
<dbReference type="Proteomes" id="UP000053144">
    <property type="component" value="Chromosome 3"/>
</dbReference>
<sequence length="72" mass="8059">MAGGMETPMSFFVVCHPFVCVERKQWSEQLERQRTEGNNFGGALSTRTGMKTVVAISSNNVVMMVMKDAIRM</sequence>
<name>A0A0L9UAL1_PHAAN</name>
<proteinExistence type="predicted"/>
<dbReference type="Gramene" id="KOM39798">
    <property type="protein sequence ID" value="KOM39798"/>
    <property type="gene ID" value="LR48_Vigan03g318000"/>
</dbReference>
<organism evidence="1 2">
    <name type="scientific">Phaseolus angularis</name>
    <name type="common">Azuki bean</name>
    <name type="synonym">Vigna angularis</name>
    <dbReference type="NCBI Taxonomy" id="3914"/>
    <lineage>
        <taxon>Eukaryota</taxon>
        <taxon>Viridiplantae</taxon>
        <taxon>Streptophyta</taxon>
        <taxon>Embryophyta</taxon>
        <taxon>Tracheophyta</taxon>
        <taxon>Spermatophyta</taxon>
        <taxon>Magnoliopsida</taxon>
        <taxon>eudicotyledons</taxon>
        <taxon>Gunneridae</taxon>
        <taxon>Pentapetalae</taxon>
        <taxon>rosids</taxon>
        <taxon>fabids</taxon>
        <taxon>Fabales</taxon>
        <taxon>Fabaceae</taxon>
        <taxon>Papilionoideae</taxon>
        <taxon>50 kb inversion clade</taxon>
        <taxon>NPAAA clade</taxon>
        <taxon>indigoferoid/millettioid clade</taxon>
        <taxon>Phaseoleae</taxon>
        <taxon>Vigna</taxon>
    </lineage>
</organism>
<gene>
    <name evidence="1" type="ORF">LR48_Vigan03g318000</name>
</gene>
<protein>
    <submittedName>
        <fullName evidence="1">Uncharacterized protein</fullName>
    </submittedName>
</protein>
<evidence type="ECO:0000313" key="2">
    <source>
        <dbReference type="Proteomes" id="UP000053144"/>
    </source>
</evidence>
<dbReference type="EMBL" id="CM003373">
    <property type="protein sequence ID" value="KOM39798.1"/>
    <property type="molecule type" value="Genomic_DNA"/>
</dbReference>